<accession>A0A5N6REW8</accession>
<dbReference type="Proteomes" id="UP000327013">
    <property type="component" value="Chromosome 6"/>
</dbReference>
<keyword evidence="2" id="KW-1185">Reference proteome</keyword>
<name>A0A5N6REW8_9ROSI</name>
<dbReference type="EMBL" id="CM017326">
    <property type="protein sequence ID" value="KAE8077563.1"/>
    <property type="molecule type" value="Genomic_DNA"/>
</dbReference>
<proteinExistence type="predicted"/>
<dbReference type="AlphaFoldDB" id="A0A5N6REW8"/>
<evidence type="ECO:0000313" key="2">
    <source>
        <dbReference type="Proteomes" id="UP000327013"/>
    </source>
</evidence>
<evidence type="ECO:0000313" key="1">
    <source>
        <dbReference type="EMBL" id="KAE8077563.1"/>
    </source>
</evidence>
<reference evidence="1 2" key="1">
    <citation type="submission" date="2019-06" db="EMBL/GenBank/DDBJ databases">
        <title>A chromosomal-level reference genome of Carpinus fangiana (Coryloideae, Betulaceae).</title>
        <authorList>
            <person name="Yang X."/>
            <person name="Wang Z."/>
            <person name="Zhang L."/>
            <person name="Hao G."/>
            <person name="Liu J."/>
            <person name="Yang Y."/>
        </authorList>
    </citation>
    <scope>NUCLEOTIDE SEQUENCE [LARGE SCALE GENOMIC DNA]</scope>
    <source>
        <strain evidence="1">Cfa_2016G</strain>
        <tissue evidence="1">Leaf</tissue>
    </source>
</reference>
<organism evidence="1 2">
    <name type="scientific">Carpinus fangiana</name>
    <dbReference type="NCBI Taxonomy" id="176857"/>
    <lineage>
        <taxon>Eukaryota</taxon>
        <taxon>Viridiplantae</taxon>
        <taxon>Streptophyta</taxon>
        <taxon>Embryophyta</taxon>
        <taxon>Tracheophyta</taxon>
        <taxon>Spermatophyta</taxon>
        <taxon>Magnoliopsida</taxon>
        <taxon>eudicotyledons</taxon>
        <taxon>Gunneridae</taxon>
        <taxon>Pentapetalae</taxon>
        <taxon>rosids</taxon>
        <taxon>fabids</taxon>
        <taxon>Fagales</taxon>
        <taxon>Betulaceae</taxon>
        <taxon>Carpinus</taxon>
    </lineage>
</organism>
<gene>
    <name evidence="1" type="ORF">FH972_016118</name>
</gene>
<protein>
    <submittedName>
        <fullName evidence="1">Uncharacterized protein</fullName>
    </submittedName>
</protein>
<sequence>MAKITYRVVLGSLEMVVLQGNMKGGCPSGGGDGRFCITWSLLGSGGKKATRVFW</sequence>